<gene>
    <name evidence="1" type="ORF">ACFORF_08080</name>
</gene>
<comment type="caution">
    <text evidence="1">The sequence shown here is derived from an EMBL/GenBank/DDBJ whole genome shotgun (WGS) entry which is preliminary data.</text>
</comment>
<protein>
    <submittedName>
        <fullName evidence="1">Uncharacterized protein</fullName>
    </submittedName>
</protein>
<evidence type="ECO:0000313" key="1">
    <source>
        <dbReference type="EMBL" id="MFC3928518.1"/>
    </source>
</evidence>
<proteinExistence type="predicted"/>
<reference evidence="2" key="1">
    <citation type="journal article" date="2019" name="Int. J. Syst. Evol. Microbiol.">
        <title>The Global Catalogue of Microorganisms (GCM) 10K type strain sequencing project: providing services to taxonomists for standard genome sequencing and annotation.</title>
        <authorList>
            <consortium name="The Broad Institute Genomics Platform"/>
            <consortium name="The Broad Institute Genome Sequencing Center for Infectious Disease"/>
            <person name="Wu L."/>
            <person name="Ma J."/>
        </authorList>
    </citation>
    <scope>NUCLEOTIDE SEQUENCE [LARGE SCALE GENOMIC DNA]</scope>
    <source>
        <strain evidence="2">CCUG 67170</strain>
    </source>
</reference>
<dbReference type="EMBL" id="JBHRZV010000050">
    <property type="protein sequence ID" value="MFC3928518.1"/>
    <property type="molecule type" value="Genomic_DNA"/>
</dbReference>
<keyword evidence="2" id="KW-1185">Reference proteome</keyword>
<sequence length="45" mass="5179">MEKSIFLMSIILFFAILPYAVLAMEMLGRLVSSWANKSYHMIVRG</sequence>
<dbReference type="Proteomes" id="UP001595807">
    <property type="component" value="Unassembled WGS sequence"/>
</dbReference>
<name>A0ABV8CWU1_9STRE</name>
<accession>A0ABV8CWU1</accession>
<evidence type="ECO:0000313" key="2">
    <source>
        <dbReference type="Proteomes" id="UP001595807"/>
    </source>
</evidence>
<organism evidence="1 2">
    <name type="scientific">Streptococcus caprae</name>
    <dbReference type="NCBI Taxonomy" id="1640501"/>
    <lineage>
        <taxon>Bacteria</taxon>
        <taxon>Bacillati</taxon>
        <taxon>Bacillota</taxon>
        <taxon>Bacilli</taxon>
        <taxon>Lactobacillales</taxon>
        <taxon>Streptococcaceae</taxon>
        <taxon>Streptococcus</taxon>
    </lineage>
</organism>